<dbReference type="InterPro" id="IPR027417">
    <property type="entry name" value="P-loop_NTPase"/>
</dbReference>
<keyword evidence="1" id="KW-0614">Plasmid</keyword>
<reference evidence="1" key="2">
    <citation type="journal article" date="2010" name="Mol. Plant Microbe Interact.">
        <title>Rhodococcus fascians impacts plant development through the dynamic fas-mediated production of a cytokinin mix.</title>
        <authorList>
            <person name="Pertry I."/>
            <person name="Vaclavikova K."/>
            <person name="Gemrotova M."/>
            <person name="Spichal L."/>
            <person name="Galuszka P."/>
            <person name="Depuydt S."/>
            <person name="Temmerman W."/>
            <person name="Stes E."/>
            <person name="De Keyser A."/>
            <person name="Riefler M."/>
            <person name="Biondi S."/>
            <person name="Novak O."/>
            <person name="Schmulling T."/>
            <person name="Strnad M."/>
            <person name="Tarkowski P."/>
            <person name="Holsters M."/>
            <person name="Vereecke D."/>
        </authorList>
    </citation>
    <scope>NUCLEOTIDE SEQUENCE</scope>
    <source>
        <strain evidence="1">D188</strain>
        <plasmid evidence="1">pFiD188</plasmid>
    </source>
</reference>
<dbReference type="KEGG" id="rfa:A3L23_04883"/>
<protein>
    <submittedName>
        <fullName evidence="1">Uncharacterized protein</fullName>
    </submittedName>
</protein>
<organism evidence="1">
    <name type="scientific">Rhodococcoides fascians D188</name>
    <dbReference type="NCBI Taxonomy" id="1051973"/>
    <lineage>
        <taxon>Bacteria</taxon>
        <taxon>Bacillati</taxon>
        <taxon>Actinomycetota</taxon>
        <taxon>Actinomycetes</taxon>
        <taxon>Mycobacteriales</taxon>
        <taxon>Nocardiaceae</taxon>
        <taxon>Rhodococcoides</taxon>
    </lineage>
</organism>
<gene>
    <name evidence="1" type="ORF">pFi_019</name>
</gene>
<dbReference type="Gene3D" id="3.40.50.300">
    <property type="entry name" value="P-loop containing nucleotide triphosphate hydrolases"/>
    <property type="match status" value="1"/>
</dbReference>
<name>G8JYN4_RHOFA</name>
<reference evidence="1" key="1">
    <citation type="journal article" date="2009" name="Proc. Natl. Acad. Sci. U.S.A.">
        <title>Identification of Rhodococcus fascians cytokinins and their modus operandi to reshape the plant.</title>
        <authorList>
            <person name="Pertry I."/>
            <person name="Vaclavikova K."/>
            <person name="Depuydt S."/>
            <person name="Galuszka P."/>
            <person name="Spichal L."/>
            <person name="Temmerman W."/>
            <person name="Stes E."/>
            <person name="Schmulling T."/>
            <person name="Kakimoto T."/>
            <person name="Van Montagu M.C."/>
            <person name="Strnad M."/>
            <person name="Holsters M."/>
            <person name="Tarkowski P."/>
            <person name="Vereecke D."/>
        </authorList>
    </citation>
    <scope>NUCLEOTIDE SEQUENCE</scope>
    <source>
        <strain evidence="1">D188</strain>
        <plasmid evidence="1">pFiD188</plasmid>
    </source>
</reference>
<dbReference type="RefSeq" id="WP_015586073.1">
    <property type="nucleotide sequence ID" value="NC_021080.1"/>
</dbReference>
<reference evidence="1" key="5">
    <citation type="journal article" date="2012" name="Mol. Plant Microbe Interact.">
        <title>pFiD188, the linear virulence plasmid of Rhodococcus fascians D188.</title>
        <authorList>
            <person name="Francis I."/>
            <person name="De Keyser A."/>
            <person name="De Backer P."/>
            <person name="Simon-Mateo C."/>
            <person name="Kalkus J."/>
            <person name="Pertry I."/>
            <person name="Ardiles-Diaz W."/>
            <person name="De Rycke R."/>
            <person name="Vandeputte O.M."/>
            <person name="El Jaziri M."/>
            <person name="Holsters M."/>
            <person name="Vereecke D."/>
        </authorList>
    </citation>
    <scope>NUCLEOTIDE SEQUENCE</scope>
    <source>
        <strain evidence="1">D188</strain>
        <plasmid evidence="1">pFiD188</plasmid>
    </source>
</reference>
<reference evidence="1" key="4">
    <citation type="submission" date="2011-06" db="EMBL/GenBank/DDBJ databases">
        <authorList>
            <person name="Vereecke D.M."/>
        </authorList>
    </citation>
    <scope>NUCLEOTIDE SEQUENCE</scope>
    <source>
        <strain evidence="1">D188</strain>
        <plasmid evidence="1">pFiD188</plasmid>
    </source>
</reference>
<dbReference type="SUPFAM" id="SSF52540">
    <property type="entry name" value="P-loop containing nucleoside triphosphate hydrolases"/>
    <property type="match status" value="1"/>
</dbReference>
<reference evidence="1" key="3">
    <citation type="journal article" date="2011" name="Annu. Rev. Phytopathol.">
        <title>A successful bacterial coup d'etat: how Rhodococcus fascians redirects plant development.</title>
        <authorList>
            <person name="Stes E."/>
            <person name="Vandeputte O.M."/>
            <person name="El Jaziri M."/>
            <person name="Holsters M."/>
            <person name="Vereecke D."/>
        </authorList>
    </citation>
    <scope>NUCLEOTIDE SEQUENCE</scope>
    <source>
        <strain evidence="1">D188</strain>
        <plasmid evidence="1">pFiD188</plasmid>
    </source>
</reference>
<dbReference type="PATRIC" id="fig|1051973.4.peg.4925"/>
<geneLocation type="plasmid" evidence="1">
    <name>pFiD188</name>
</geneLocation>
<evidence type="ECO:0000313" key="1">
    <source>
        <dbReference type="EMBL" id="AET25155.1"/>
    </source>
</evidence>
<accession>G8JYN4</accession>
<dbReference type="AlphaFoldDB" id="G8JYN4"/>
<dbReference type="EMBL" id="JN093097">
    <property type="protein sequence ID" value="AET25155.1"/>
    <property type="molecule type" value="Genomic_DNA"/>
</dbReference>
<sequence>MLVTLTSISGSPGVSTTGLGIALTADSRKLLYIEADPIGSSPTLAGYFHARRRHDRSIIQLVEPNRHGRIGPAFQHQIVRIGPFDPEEPTKAQGWFVPGLVNAAQTESMKSTWGPLGAHLALLSKQGGGDLLVDAGRLNLRSGHQDLIRHSDVIAIMLRPTRTAVAAVRAGLGPLQQHLENTKSPASIGLIVRGTEPYSAAETAAATGLDVIAVLPESPVHAQVFSEGASLSNWRRRRSSYLRAIDGTWQKIERFHETHQPVWIANSPYSSQPA</sequence>
<proteinExistence type="predicted"/>